<evidence type="ECO:0000313" key="2">
    <source>
        <dbReference type="EMBL" id="OQU86997.1"/>
    </source>
</evidence>
<reference evidence="3" key="2">
    <citation type="journal article" date="2018" name="Plant J.">
        <title>The Sorghum bicolor reference genome: improved assembly, gene annotations, a transcriptome atlas, and signatures of genome organization.</title>
        <authorList>
            <person name="McCormick R.F."/>
            <person name="Truong S.K."/>
            <person name="Sreedasyam A."/>
            <person name="Jenkins J."/>
            <person name="Shu S."/>
            <person name="Sims D."/>
            <person name="Kennedy M."/>
            <person name="Amirebrahimi M."/>
            <person name="Weers B.D."/>
            <person name="McKinley B."/>
            <person name="Mattison A."/>
            <person name="Morishige D.T."/>
            <person name="Grimwood J."/>
            <person name="Schmutz J."/>
            <person name="Mullet J.E."/>
        </authorList>
    </citation>
    <scope>NUCLEOTIDE SEQUENCE [LARGE SCALE GENOMIC DNA]</scope>
    <source>
        <strain evidence="3">cv. BTx623</strain>
    </source>
</reference>
<sequence length="175" mass="19849">MHGRPAGISTGDGSNLRTCTYAYPSPLPLPARRPHPLRRGFLLAAASCSSFSSISPGFLPQPPFQLSRPFLAAHARRVSVRCPSWRATLWGLLLWLPLFSPVLAVFWFRRLFSFWTEAFLGIMGLQVLQRKSLPVGVVRAICMQTQSQIYMKLELTLVSEIYVIWCLRRPTHCDY</sequence>
<protein>
    <submittedName>
        <fullName evidence="2">Uncharacterized protein</fullName>
    </submittedName>
</protein>
<proteinExistence type="predicted"/>
<dbReference type="Gramene" id="OQU86997">
    <property type="protein sequence ID" value="OQU86997"/>
    <property type="gene ID" value="SORBI_3003G185250"/>
</dbReference>
<organism evidence="2 3">
    <name type="scientific">Sorghum bicolor</name>
    <name type="common">Sorghum</name>
    <name type="synonym">Sorghum vulgare</name>
    <dbReference type="NCBI Taxonomy" id="4558"/>
    <lineage>
        <taxon>Eukaryota</taxon>
        <taxon>Viridiplantae</taxon>
        <taxon>Streptophyta</taxon>
        <taxon>Embryophyta</taxon>
        <taxon>Tracheophyta</taxon>
        <taxon>Spermatophyta</taxon>
        <taxon>Magnoliopsida</taxon>
        <taxon>Liliopsida</taxon>
        <taxon>Poales</taxon>
        <taxon>Poaceae</taxon>
        <taxon>PACMAD clade</taxon>
        <taxon>Panicoideae</taxon>
        <taxon>Andropogonodae</taxon>
        <taxon>Andropogoneae</taxon>
        <taxon>Sorghinae</taxon>
        <taxon>Sorghum</taxon>
    </lineage>
</organism>
<keyword evidence="1" id="KW-0812">Transmembrane</keyword>
<feature type="transmembrane region" description="Helical" evidence="1">
    <location>
        <begin position="87"/>
        <end position="108"/>
    </location>
</feature>
<dbReference type="Proteomes" id="UP000000768">
    <property type="component" value="Chromosome 3"/>
</dbReference>
<name>A0A1W0VXX6_SORBI</name>
<keyword evidence="1" id="KW-1133">Transmembrane helix</keyword>
<keyword evidence="1" id="KW-0472">Membrane</keyword>
<dbReference type="EMBL" id="CM000762">
    <property type="protein sequence ID" value="OQU86997.1"/>
    <property type="molecule type" value="Genomic_DNA"/>
</dbReference>
<dbReference type="InParanoid" id="A0A1W0VXX6"/>
<accession>A0A1W0VXX6</accession>
<dbReference type="AlphaFoldDB" id="A0A1W0VXX6"/>
<keyword evidence="3" id="KW-1185">Reference proteome</keyword>
<reference evidence="2 3" key="1">
    <citation type="journal article" date="2009" name="Nature">
        <title>The Sorghum bicolor genome and the diversification of grasses.</title>
        <authorList>
            <person name="Paterson A.H."/>
            <person name="Bowers J.E."/>
            <person name="Bruggmann R."/>
            <person name="Dubchak I."/>
            <person name="Grimwood J."/>
            <person name="Gundlach H."/>
            <person name="Haberer G."/>
            <person name="Hellsten U."/>
            <person name="Mitros T."/>
            <person name="Poliakov A."/>
            <person name="Schmutz J."/>
            <person name="Spannagl M."/>
            <person name="Tang H."/>
            <person name="Wang X."/>
            <person name="Wicker T."/>
            <person name="Bharti A.K."/>
            <person name="Chapman J."/>
            <person name="Feltus F.A."/>
            <person name="Gowik U."/>
            <person name="Grigoriev I.V."/>
            <person name="Lyons E."/>
            <person name="Maher C.A."/>
            <person name="Martis M."/>
            <person name="Narechania A."/>
            <person name="Otillar R.P."/>
            <person name="Penning B.W."/>
            <person name="Salamov A.A."/>
            <person name="Wang Y."/>
            <person name="Zhang L."/>
            <person name="Carpita N.C."/>
            <person name="Freeling M."/>
            <person name="Gingle A.R."/>
            <person name="Hash C.T."/>
            <person name="Keller B."/>
            <person name="Klein P."/>
            <person name="Kresovich S."/>
            <person name="McCann M.C."/>
            <person name="Ming R."/>
            <person name="Peterson D.G."/>
            <person name="Mehboob-ur-Rahman"/>
            <person name="Ware D."/>
            <person name="Westhoff P."/>
            <person name="Mayer K.F."/>
            <person name="Messing J."/>
            <person name="Rokhsar D.S."/>
        </authorList>
    </citation>
    <scope>NUCLEOTIDE SEQUENCE [LARGE SCALE GENOMIC DNA]</scope>
    <source>
        <strain evidence="3">cv. BTx623</strain>
    </source>
</reference>
<gene>
    <name evidence="2" type="ORF">SORBI_3003G185250</name>
</gene>
<evidence type="ECO:0000256" key="1">
    <source>
        <dbReference type="SAM" id="Phobius"/>
    </source>
</evidence>
<evidence type="ECO:0000313" key="3">
    <source>
        <dbReference type="Proteomes" id="UP000000768"/>
    </source>
</evidence>